<protein>
    <submittedName>
        <fullName evidence="1">Uncharacterized protein</fullName>
    </submittedName>
</protein>
<organism evidence="1 2">
    <name type="scientific">Sphingomonas alpina</name>
    <dbReference type="NCBI Taxonomy" id="653931"/>
    <lineage>
        <taxon>Bacteria</taxon>
        <taxon>Pseudomonadati</taxon>
        <taxon>Pseudomonadota</taxon>
        <taxon>Alphaproteobacteria</taxon>
        <taxon>Sphingomonadales</taxon>
        <taxon>Sphingomonadaceae</taxon>
        <taxon>Sphingomonas</taxon>
    </lineage>
</organism>
<dbReference type="RefSeq" id="WP_187763782.1">
    <property type="nucleotide sequence ID" value="NZ_CP061038.1"/>
</dbReference>
<dbReference type="PROSITE" id="PS51257">
    <property type="entry name" value="PROKAR_LIPOPROTEIN"/>
    <property type="match status" value="1"/>
</dbReference>
<evidence type="ECO:0000313" key="1">
    <source>
        <dbReference type="EMBL" id="QNQ11501.1"/>
    </source>
</evidence>
<dbReference type="Proteomes" id="UP000516148">
    <property type="component" value="Chromosome"/>
</dbReference>
<sequence>MIRTRTLAISLIAAATWLSGCSSEPKGSGSTKGDGQPIPAAFDTAAGTLSAQGWRLAECVAIADDKQKLACYAALGFKESGDVGKVEALAGGTEILAGKRWQITAPSPGGSDSFQGTAILTLAGLANEGPMAFRNTRITLRCPANWGSSSNMKWAASVDLPFDVAYDTNGKDRGTMAIDIDGKPFKAVQFSRSSFNVEAESAEAFRDAILTAKNFALTLATLDGKSGAMKTELPASGESLKAYFDKFCSAKG</sequence>
<name>A0A7H0LP98_9SPHN</name>
<evidence type="ECO:0000313" key="2">
    <source>
        <dbReference type="Proteomes" id="UP000516148"/>
    </source>
</evidence>
<dbReference type="KEGG" id="spap:H3Z74_10410"/>
<proteinExistence type="predicted"/>
<dbReference type="EMBL" id="CP061038">
    <property type="protein sequence ID" value="QNQ11501.1"/>
    <property type="molecule type" value="Genomic_DNA"/>
</dbReference>
<dbReference type="AlphaFoldDB" id="A0A7H0LP98"/>
<keyword evidence="2" id="KW-1185">Reference proteome</keyword>
<gene>
    <name evidence="1" type="ORF">H3Z74_10410</name>
</gene>
<reference evidence="1 2" key="1">
    <citation type="submission" date="2020-09" db="EMBL/GenBank/DDBJ databases">
        <title>Sphingomonas sp., a new species isolated from pork steak.</title>
        <authorList>
            <person name="Heidler von Heilborn D."/>
        </authorList>
    </citation>
    <scope>NUCLEOTIDE SEQUENCE [LARGE SCALE GENOMIC DNA]</scope>
    <source>
        <strain evidence="2">S8-3T</strain>
    </source>
</reference>
<accession>A0A7H0LP98</accession>